<evidence type="ECO:0000259" key="2">
    <source>
        <dbReference type="PROSITE" id="PS50056"/>
    </source>
</evidence>
<dbReference type="Pfam" id="PF13350">
    <property type="entry name" value="Y_phosphatase3"/>
    <property type="match status" value="1"/>
</dbReference>
<dbReference type="InterPro" id="IPR016130">
    <property type="entry name" value="Tyr_Pase_AS"/>
</dbReference>
<comment type="similarity">
    <text evidence="1">Belongs to the protein-tyrosine phosphatase family.</text>
</comment>
<dbReference type="InterPro" id="IPR000387">
    <property type="entry name" value="Tyr_Pase_dom"/>
</dbReference>
<comment type="caution">
    <text evidence="3">The sequence shown here is derived from an EMBL/GenBank/DDBJ whole genome shotgun (WGS) entry which is preliminary data.</text>
</comment>
<keyword evidence="4" id="KW-1185">Reference proteome</keyword>
<evidence type="ECO:0000256" key="1">
    <source>
        <dbReference type="ARBA" id="ARBA00009580"/>
    </source>
</evidence>
<evidence type="ECO:0000313" key="4">
    <source>
        <dbReference type="Proteomes" id="UP001592582"/>
    </source>
</evidence>
<dbReference type="Proteomes" id="UP001592582">
    <property type="component" value="Unassembled WGS sequence"/>
</dbReference>
<dbReference type="InterPro" id="IPR029021">
    <property type="entry name" value="Prot-tyrosine_phosphatase-like"/>
</dbReference>
<accession>A0ABV6VAY1</accession>
<dbReference type="PROSITE" id="PS50056">
    <property type="entry name" value="TYR_PHOSPHATASE_2"/>
    <property type="match status" value="1"/>
</dbReference>
<dbReference type="PANTHER" id="PTHR31126">
    <property type="entry name" value="TYROSINE-PROTEIN PHOSPHATASE"/>
    <property type="match status" value="1"/>
</dbReference>
<dbReference type="SUPFAM" id="SSF52799">
    <property type="entry name" value="(Phosphotyrosine protein) phosphatases II"/>
    <property type="match status" value="1"/>
</dbReference>
<protein>
    <submittedName>
        <fullName evidence="3">Tyrosine-protein phosphatase</fullName>
    </submittedName>
</protein>
<dbReference type="InterPro" id="IPR026893">
    <property type="entry name" value="Tyr/Ser_Pase_IphP-type"/>
</dbReference>
<sequence length="275" mass="29388">MTDPQTAAGRSLGLKTAVNARDLGGYRTADGRTVRTGVALRSDALSRLTDADLAVLTGLGVRAVVDLRGMNEVTANGADRLPDDGSVRLVHLPVYSAEHDIYLSLRDVLAGQDAVAQQALLGDGGAERIMAEMYGWFVTDPAIRGLFAEAVRMLADPNGTPLVFHCTAGKDRTGWTAAIVLTALGVDRATVYEDYLLTNTRSAALMDRIMEVFRTNAVMEDPTLMMPVIRAEASYLDAAFAAVAQGWPTFDAFLTDGLALDPATLSALRKNLLTD</sequence>
<feature type="domain" description="Tyrosine specific protein phosphatases" evidence="2">
    <location>
        <begin position="145"/>
        <end position="187"/>
    </location>
</feature>
<dbReference type="EMBL" id="JBHEZX010000006">
    <property type="protein sequence ID" value="MFC1410891.1"/>
    <property type="molecule type" value="Genomic_DNA"/>
</dbReference>
<proteinExistence type="inferred from homology"/>
<reference evidence="3 4" key="1">
    <citation type="submission" date="2024-09" db="EMBL/GenBank/DDBJ databases">
        <authorList>
            <person name="Lee S.D."/>
        </authorList>
    </citation>
    <scope>NUCLEOTIDE SEQUENCE [LARGE SCALE GENOMIC DNA]</scope>
    <source>
        <strain evidence="3 4">N1-1</strain>
    </source>
</reference>
<name>A0ABV6VAY1_9ACTN</name>
<organism evidence="3 4">
    <name type="scientific">Streptacidiphilus alkalitolerans</name>
    <dbReference type="NCBI Taxonomy" id="3342712"/>
    <lineage>
        <taxon>Bacteria</taxon>
        <taxon>Bacillati</taxon>
        <taxon>Actinomycetota</taxon>
        <taxon>Actinomycetes</taxon>
        <taxon>Kitasatosporales</taxon>
        <taxon>Streptomycetaceae</taxon>
        <taxon>Streptacidiphilus</taxon>
    </lineage>
</organism>
<dbReference type="RefSeq" id="WP_380509436.1">
    <property type="nucleotide sequence ID" value="NZ_JBHEZX010000006.1"/>
</dbReference>
<gene>
    <name evidence="3" type="ORF">ACEZDG_16635</name>
</gene>
<dbReference type="PANTHER" id="PTHR31126:SF1">
    <property type="entry name" value="TYROSINE SPECIFIC PROTEIN PHOSPHATASES DOMAIN-CONTAINING PROTEIN"/>
    <property type="match status" value="1"/>
</dbReference>
<evidence type="ECO:0000313" key="3">
    <source>
        <dbReference type="EMBL" id="MFC1410891.1"/>
    </source>
</evidence>
<dbReference type="PROSITE" id="PS00383">
    <property type="entry name" value="TYR_PHOSPHATASE_1"/>
    <property type="match status" value="1"/>
</dbReference>
<dbReference type="Gene3D" id="3.90.190.10">
    <property type="entry name" value="Protein tyrosine phosphatase superfamily"/>
    <property type="match status" value="1"/>
</dbReference>